<protein>
    <submittedName>
        <fullName evidence="1">Uncharacterized protein</fullName>
    </submittedName>
</protein>
<name>A0A9Q1JDV0_SYNKA</name>
<gene>
    <name evidence="1" type="ORF">SKAU_G00016250</name>
</gene>
<reference evidence="1" key="1">
    <citation type="journal article" date="2023" name="Science">
        <title>Genome structures resolve the early diversification of teleost fishes.</title>
        <authorList>
            <person name="Parey E."/>
            <person name="Louis A."/>
            <person name="Montfort J."/>
            <person name="Bouchez O."/>
            <person name="Roques C."/>
            <person name="Iampietro C."/>
            <person name="Lluch J."/>
            <person name="Castinel A."/>
            <person name="Donnadieu C."/>
            <person name="Desvignes T."/>
            <person name="Floi Bucao C."/>
            <person name="Jouanno E."/>
            <person name="Wen M."/>
            <person name="Mejri S."/>
            <person name="Dirks R."/>
            <person name="Jansen H."/>
            <person name="Henkel C."/>
            <person name="Chen W.J."/>
            <person name="Zahm M."/>
            <person name="Cabau C."/>
            <person name="Klopp C."/>
            <person name="Thompson A.W."/>
            <person name="Robinson-Rechavi M."/>
            <person name="Braasch I."/>
            <person name="Lecointre G."/>
            <person name="Bobe J."/>
            <person name="Postlethwait J.H."/>
            <person name="Berthelot C."/>
            <person name="Roest Crollius H."/>
            <person name="Guiguen Y."/>
        </authorList>
    </citation>
    <scope>NUCLEOTIDE SEQUENCE</scope>
    <source>
        <strain evidence="1">WJC10195</strain>
    </source>
</reference>
<dbReference type="AlphaFoldDB" id="A0A9Q1JDV0"/>
<accession>A0A9Q1JDV0</accession>
<dbReference type="Proteomes" id="UP001152622">
    <property type="component" value="Chromosome 1"/>
</dbReference>
<sequence length="74" mass="8313">MAEPVLSSSEPKALSPRYDLIGRKFSAQGTASPRATGFELHTPFNWLEYYGSKAHPQRLRATASLEFRALARYI</sequence>
<proteinExistence type="predicted"/>
<evidence type="ECO:0000313" key="2">
    <source>
        <dbReference type="Proteomes" id="UP001152622"/>
    </source>
</evidence>
<comment type="caution">
    <text evidence="1">The sequence shown here is derived from an EMBL/GenBank/DDBJ whole genome shotgun (WGS) entry which is preliminary data.</text>
</comment>
<evidence type="ECO:0000313" key="1">
    <source>
        <dbReference type="EMBL" id="KAJ8380847.1"/>
    </source>
</evidence>
<dbReference type="EMBL" id="JAINUF010000001">
    <property type="protein sequence ID" value="KAJ8380847.1"/>
    <property type="molecule type" value="Genomic_DNA"/>
</dbReference>
<organism evidence="1 2">
    <name type="scientific">Synaphobranchus kaupii</name>
    <name type="common">Kaup's arrowtooth eel</name>
    <dbReference type="NCBI Taxonomy" id="118154"/>
    <lineage>
        <taxon>Eukaryota</taxon>
        <taxon>Metazoa</taxon>
        <taxon>Chordata</taxon>
        <taxon>Craniata</taxon>
        <taxon>Vertebrata</taxon>
        <taxon>Euteleostomi</taxon>
        <taxon>Actinopterygii</taxon>
        <taxon>Neopterygii</taxon>
        <taxon>Teleostei</taxon>
        <taxon>Anguilliformes</taxon>
        <taxon>Synaphobranchidae</taxon>
        <taxon>Synaphobranchus</taxon>
    </lineage>
</organism>
<keyword evidence="2" id="KW-1185">Reference proteome</keyword>